<dbReference type="STRING" id="1963862.B4O97_17645"/>
<gene>
    <name evidence="2" type="ORF">B4O97_17645</name>
</gene>
<dbReference type="Pfam" id="PF00198">
    <property type="entry name" value="2-oxoacid_dh"/>
    <property type="match status" value="1"/>
</dbReference>
<dbReference type="RefSeq" id="WP_083052838.1">
    <property type="nucleotide sequence ID" value="NZ_MWQY01000028.1"/>
</dbReference>
<comment type="caution">
    <text evidence="2">The sequence shown here is derived from an EMBL/GenBank/DDBJ whole genome shotgun (WGS) entry which is preliminary data.</text>
</comment>
<sequence>MGTRKRYDGVLIRGLPSFRIINPFVMRKRNESAIYFSQTLEVESTREFLKRRNRSRGPEERISLFHVLLAAAVRTISLRPQLNRFVSGQRIYQRNRLQISFIVKKDMGDDGPETNAKISFSPFDTLEDVRRRVNRDVTEARDWEGNISDHEVDFFAKMPRFIVNGVVKIFRFLDYFGIAPKGMIEIDPLYTSLYVANLGSVGLDAAYHHLYEWGNASVFMVIGRMHRALVLDDKGKPVTRLVIRIKYTMDDRISEGVYAAKALQLFKSFVQNPELLEEAPDLDERILGELALLPMEREEYEPASQGRR</sequence>
<keyword evidence="3" id="KW-1185">Reference proteome</keyword>
<dbReference type="EMBL" id="MWQY01000028">
    <property type="protein sequence ID" value="ORC30728.1"/>
    <property type="molecule type" value="Genomic_DNA"/>
</dbReference>
<dbReference type="Gene3D" id="3.30.559.10">
    <property type="entry name" value="Chloramphenicol acetyltransferase-like domain"/>
    <property type="match status" value="1"/>
</dbReference>
<evidence type="ECO:0000259" key="1">
    <source>
        <dbReference type="Pfam" id="PF00198"/>
    </source>
</evidence>
<dbReference type="Proteomes" id="UP000192343">
    <property type="component" value="Unassembled WGS sequence"/>
</dbReference>
<dbReference type="InterPro" id="IPR001078">
    <property type="entry name" value="2-oxoacid_DH_actylTfrase"/>
</dbReference>
<dbReference type="SUPFAM" id="SSF52777">
    <property type="entry name" value="CoA-dependent acyltransferases"/>
    <property type="match status" value="1"/>
</dbReference>
<reference evidence="2 3" key="1">
    <citation type="submission" date="2017-03" db="EMBL/GenBank/DDBJ databases">
        <title>Draft Genome sequence of Marispirochaeta sp. strain JC444.</title>
        <authorList>
            <person name="Shivani Y."/>
            <person name="Subhash Y."/>
            <person name="Sasikala C."/>
            <person name="Ramana C."/>
        </authorList>
    </citation>
    <scope>NUCLEOTIDE SEQUENCE [LARGE SCALE GENOMIC DNA]</scope>
    <source>
        <strain evidence="2 3">JC444</strain>
    </source>
</reference>
<dbReference type="GO" id="GO:0016746">
    <property type="term" value="F:acyltransferase activity"/>
    <property type="evidence" value="ECO:0007669"/>
    <property type="project" value="InterPro"/>
</dbReference>
<protein>
    <recommendedName>
        <fullName evidence="1">2-oxoacid dehydrogenase acyltransferase catalytic domain-containing protein</fullName>
    </recommendedName>
</protein>
<proteinExistence type="predicted"/>
<accession>A0A1Y1RUS0</accession>
<name>A0A1Y1RUS0_9SPIO</name>
<evidence type="ECO:0000313" key="3">
    <source>
        <dbReference type="Proteomes" id="UP000192343"/>
    </source>
</evidence>
<evidence type="ECO:0000313" key="2">
    <source>
        <dbReference type="EMBL" id="ORC30728.1"/>
    </source>
</evidence>
<dbReference type="OrthoDB" id="356891at2"/>
<dbReference type="AlphaFoldDB" id="A0A1Y1RUS0"/>
<organism evidence="2 3">
    <name type="scientific">Marispirochaeta aestuarii</name>
    <dbReference type="NCBI Taxonomy" id="1963862"/>
    <lineage>
        <taxon>Bacteria</taxon>
        <taxon>Pseudomonadati</taxon>
        <taxon>Spirochaetota</taxon>
        <taxon>Spirochaetia</taxon>
        <taxon>Spirochaetales</taxon>
        <taxon>Spirochaetaceae</taxon>
        <taxon>Marispirochaeta</taxon>
    </lineage>
</organism>
<dbReference type="InterPro" id="IPR023213">
    <property type="entry name" value="CAT-like_dom_sf"/>
</dbReference>
<feature type="domain" description="2-oxoacid dehydrogenase acyltransferase catalytic" evidence="1">
    <location>
        <begin position="193"/>
        <end position="276"/>
    </location>
</feature>